<accession>A0A1I4VHN6</accession>
<sequence length="121" mass="13776">MNETIQLNLAFILFLPWYAILAVLYWVYPRQPRTLLRWWFDMGSLTAAALATVASMQWSYRSADKAIDAIWPQVLATSVSYGVFLGIMTAAYFIRRRLIVARHQARVPTDSLTESFPGATS</sequence>
<dbReference type="EMBL" id="FOVF01000002">
    <property type="protein sequence ID" value="SFN00728.1"/>
    <property type="molecule type" value="Genomic_DNA"/>
</dbReference>
<name>A0A1I4VHN6_9GAMM</name>
<evidence type="ECO:0000313" key="2">
    <source>
        <dbReference type="EMBL" id="SFN00728.1"/>
    </source>
</evidence>
<keyword evidence="3" id="KW-1185">Reference proteome</keyword>
<evidence type="ECO:0000313" key="3">
    <source>
        <dbReference type="Proteomes" id="UP000198575"/>
    </source>
</evidence>
<keyword evidence="1" id="KW-0812">Transmembrane</keyword>
<dbReference type="RefSeq" id="WP_092404310.1">
    <property type="nucleotide sequence ID" value="NZ_FOVF01000002.1"/>
</dbReference>
<organism evidence="2 3">
    <name type="scientific">Dokdonella immobilis</name>
    <dbReference type="NCBI Taxonomy" id="578942"/>
    <lineage>
        <taxon>Bacteria</taxon>
        <taxon>Pseudomonadati</taxon>
        <taxon>Pseudomonadota</taxon>
        <taxon>Gammaproteobacteria</taxon>
        <taxon>Lysobacterales</taxon>
        <taxon>Rhodanobacteraceae</taxon>
        <taxon>Dokdonella</taxon>
    </lineage>
</organism>
<feature type="transmembrane region" description="Helical" evidence="1">
    <location>
        <begin position="39"/>
        <end position="58"/>
    </location>
</feature>
<keyword evidence="1" id="KW-1133">Transmembrane helix</keyword>
<dbReference type="OrthoDB" id="6054159at2"/>
<evidence type="ECO:0000256" key="1">
    <source>
        <dbReference type="SAM" id="Phobius"/>
    </source>
</evidence>
<feature type="transmembrane region" description="Helical" evidence="1">
    <location>
        <begin position="6"/>
        <end position="27"/>
    </location>
</feature>
<gene>
    <name evidence="2" type="ORF">SAMN05216289_102103</name>
</gene>
<keyword evidence="1" id="KW-0472">Membrane</keyword>
<proteinExistence type="predicted"/>
<dbReference type="Proteomes" id="UP000198575">
    <property type="component" value="Unassembled WGS sequence"/>
</dbReference>
<dbReference type="STRING" id="578942.SAMN05216289_102103"/>
<protein>
    <recommendedName>
        <fullName evidence="4">Transmembrane protein</fullName>
    </recommendedName>
</protein>
<dbReference type="AlphaFoldDB" id="A0A1I4VHN6"/>
<reference evidence="2 3" key="1">
    <citation type="submission" date="2016-10" db="EMBL/GenBank/DDBJ databases">
        <authorList>
            <person name="de Groot N.N."/>
        </authorList>
    </citation>
    <scope>NUCLEOTIDE SEQUENCE [LARGE SCALE GENOMIC DNA]</scope>
    <source>
        <strain evidence="2 3">CGMCC 1.7659</strain>
    </source>
</reference>
<evidence type="ECO:0008006" key="4">
    <source>
        <dbReference type="Google" id="ProtNLM"/>
    </source>
</evidence>
<feature type="transmembrane region" description="Helical" evidence="1">
    <location>
        <begin position="70"/>
        <end position="94"/>
    </location>
</feature>